<accession>A0ABQ3SHL9</accession>
<evidence type="ECO:0000313" key="3">
    <source>
        <dbReference type="Proteomes" id="UP000613974"/>
    </source>
</evidence>
<keyword evidence="3" id="KW-1185">Reference proteome</keyword>
<proteinExistence type="predicted"/>
<dbReference type="Proteomes" id="UP000613974">
    <property type="component" value="Unassembled WGS sequence"/>
</dbReference>
<dbReference type="EMBL" id="BNEC01000003">
    <property type="protein sequence ID" value="GHI67643.1"/>
    <property type="molecule type" value="Genomic_DNA"/>
</dbReference>
<evidence type="ECO:0000313" key="2">
    <source>
        <dbReference type="EMBL" id="GHI67643.1"/>
    </source>
</evidence>
<reference evidence="3" key="1">
    <citation type="submission" date="2023-07" db="EMBL/GenBank/DDBJ databases">
        <title>Whole genome shotgun sequence of Streptomyces nojiriensis NBRC 13794.</title>
        <authorList>
            <person name="Komaki H."/>
            <person name="Tamura T."/>
        </authorList>
    </citation>
    <scope>NUCLEOTIDE SEQUENCE [LARGE SCALE GENOMIC DNA]</scope>
    <source>
        <strain evidence="3">NBRC 13794</strain>
    </source>
</reference>
<name>A0ABQ3SHL9_9ACTN</name>
<feature type="region of interest" description="Disordered" evidence="1">
    <location>
        <begin position="153"/>
        <end position="178"/>
    </location>
</feature>
<evidence type="ECO:0000256" key="1">
    <source>
        <dbReference type="SAM" id="MobiDB-lite"/>
    </source>
</evidence>
<comment type="caution">
    <text evidence="2">The sequence shown here is derived from an EMBL/GenBank/DDBJ whole genome shotgun (WGS) entry which is preliminary data.</text>
</comment>
<feature type="region of interest" description="Disordered" evidence="1">
    <location>
        <begin position="91"/>
        <end position="112"/>
    </location>
</feature>
<feature type="compositionally biased region" description="Acidic residues" evidence="1">
    <location>
        <begin position="102"/>
        <end position="112"/>
    </location>
</feature>
<organism evidence="2 3">
    <name type="scientific">Streptomyces nojiriensis</name>
    <dbReference type="NCBI Taxonomy" id="66374"/>
    <lineage>
        <taxon>Bacteria</taxon>
        <taxon>Bacillati</taxon>
        <taxon>Actinomycetota</taxon>
        <taxon>Actinomycetes</taxon>
        <taxon>Kitasatosporales</taxon>
        <taxon>Streptomycetaceae</taxon>
        <taxon>Streptomyces</taxon>
    </lineage>
</organism>
<protein>
    <submittedName>
        <fullName evidence="2">Uncharacterized protein</fullName>
    </submittedName>
</protein>
<gene>
    <name evidence="2" type="ORF">Snoj_15610</name>
</gene>
<dbReference type="SUPFAM" id="SSF109604">
    <property type="entry name" value="HD-domain/PDEase-like"/>
    <property type="match status" value="1"/>
</dbReference>
<sequence>MARSGVPEAQVPYVTSVLELMELLRADPDDRGLRTAALLRRSHPFDKELQIAGLVHRLGHLLRLSDGTVTVGVAAESIRPLLGERVARLVRLQSPERPHPDSDDDDGDGDDTEAVATLCQARDAATAAGLDAGVLEDWQPLLELVAAGSCRVGSPGNAIDPLGAPRGSKGPSGPYRAR</sequence>